<dbReference type="RefSeq" id="WP_250195703.1">
    <property type="nucleotide sequence ID" value="NZ_CP097635.1"/>
</dbReference>
<dbReference type="Gene3D" id="2.20.200.10">
    <property type="entry name" value="Outer membrane efflux proteins (OEP)"/>
    <property type="match status" value="1"/>
</dbReference>
<dbReference type="InterPro" id="IPR010131">
    <property type="entry name" value="MdtP/NodT-like"/>
</dbReference>
<dbReference type="PANTHER" id="PTHR30203:SF29">
    <property type="entry name" value="PROTEIN CYAE"/>
    <property type="match status" value="1"/>
</dbReference>
<sequence>MTSPDSRLCGPAIALALSLLLAACASPPPATPPTDTVPPQWQASLPHGGSTAELAGWWQRFDDPLLPRLVDQAQQRNPTLAQAAARITQARASARIAGAALSPQLNANAGVQRSSTQLPPTPGQQTAGTATLDASWEIDLFGYNRQNRAAAEARAAGADAQWHNARVSLAAEVANTYVGLRACEAALAVYQQDAKSAGQTSDLTARLVQAGFQAPANGALARATAAEASNRVRAQQADCDVLVKQLSALVVEPEPGLRSQLAEAQGRLPQPQGFEVPAVPAQVLAQRPDVAAAEREVAAASADVGAAQADRLPRLSLTGSIGRAAVRAGGNTFNGDTWSFGPGLLAPLIDGGRRSAAVDAAQARYEEAVAGWRAQVLSAAREVEEALVRLQAAQQREEDARRASAGYAEFLAAAQTQFQVGTGSLLDLEQARRNALVADANLVQVRRERVAAWLALYKAVGGGWQPVAAAPNNTREAN</sequence>
<organism evidence="4 5">
    <name type="scientific">Aquincola tertiaricarbonis</name>
    <dbReference type="NCBI Taxonomy" id="391953"/>
    <lineage>
        <taxon>Bacteria</taxon>
        <taxon>Pseudomonadati</taxon>
        <taxon>Pseudomonadota</taxon>
        <taxon>Betaproteobacteria</taxon>
        <taxon>Burkholderiales</taxon>
        <taxon>Sphaerotilaceae</taxon>
        <taxon>Aquincola</taxon>
    </lineage>
</organism>
<evidence type="ECO:0000313" key="4">
    <source>
        <dbReference type="EMBL" id="URI07468.1"/>
    </source>
</evidence>
<dbReference type="Proteomes" id="UP001056201">
    <property type="component" value="Chromosome 1"/>
</dbReference>
<dbReference type="Gene3D" id="1.20.1600.10">
    <property type="entry name" value="Outer membrane efflux proteins (OEP)"/>
    <property type="match status" value="1"/>
</dbReference>
<keyword evidence="5" id="KW-1185">Reference proteome</keyword>
<feature type="chain" id="PRO_5044992064" evidence="2">
    <location>
        <begin position="31"/>
        <end position="478"/>
    </location>
</feature>
<feature type="signal peptide" evidence="2">
    <location>
        <begin position="1"/>
        <end position="30"/>
    </location>
</feature>
<dbReference type="NCBIfam" id="TIGR01845">
    <property type="entry name" value="outer_NodT"/>
    <property type="match status" value="1"/>
</dbReference>
<proteinExistence type="inferred from homology"/>
<dbReference type="EMBL" id="CP097635">
    <property type="protein sequence ID" value="URI07468.1"/>
    <property type="molecule type" value="Genomic_DNA"/>
</dbReference>
<feature type="coiled-coil region" evidence="3">
    <location>
        <begin position="376"/>
        <end position="403"/>
    </location>
</feature>
<comment type="similarity">
    <text evidence="1 2">Belongs to the outer membrane factor (OMF) (TC 1.B.17) family.</text>
</comment>
<dbReference type="PANTHER" id="PTHR30203">
    <property type="entry name" value="OUTER MEMBRANE CATION EFFLUX PROTEIN"/>
    <property type="match status" value="1"/>
</dbReference>
<keyword evidence="2" id="KW-1134">Transmembrane beta strand</keyword>
<keyword evidence="2" id="KW-0449">Lipoprotein</keyword>
<comment type="subcellular location">
    <subcellularLocation>
        <location evidence="2">Cell membrane</location>
        <topology evidence="2">Lipid-anchor</topology>
    </subcellularLocation>
</comment>
<evidence type="ECO:0000256" key="3">
    <source>
        <dbReference type="SAM" id="Coils"/>
    </source>
</evidence>
<evidence type="ECO:0000313" key="5">
    <source>
        <dbReference type="Proteomes" id="UP001056201"/>
    </source>
</evidence>
<keyword evidence="3" id="KW-0175">Coiled coil</keyword>
<dbReference type="Pfam" id="PF02321">
    <property type="entry name" value="OEP"/>
    <property type="match status" value="2"/>
</dbReference>
<name>A0ABY4S398_AQUTE</name>
<dbReference type="InterPro" id="IPR003423">
    <property type="entry name" value="OMP_efflux"/>
</dbReference>
<protein>
    <submittedName>
        <fullName evidence="4">Efflux transporter outer membrane subunit</fullName>
    </submittedName>
</protein>
<keyword evidence="2" id="KW-0812">Transmembrane</keyword>
<keyword evidence="2" id="KW-0564">Palmitate</keyword>
<evidence type="ECO:0000256" key="2">
    <source>
        <dbReference type="RuleBase" id="RU362097"/>
    </source>
</evidence>
<accession>A0ABY4S398</accession>
<evidence type="ECO:0000256" key="1">
    <source>
        <dbReference type="ARBA" id="ARBA00007613"/>
    </source>
</evidence>
<dbReference type="SUPFAM" id="SSF56954">
    <property type="entry name" value="Outer membrane efflux proteins (OEP)"/>
    <property type="match status" value="1"/>
</dbReference>
<reference evidence="4" key="1">
    <citation type="submission" date="2022-05" db="EMBL/GenBank/DDBJ databases">
        <title>An RpoN-dependent PEP-CTERM gene is involved in floc formation of an Aquincola tertiaricarbonis strain.</title>
        <authorList>
            <person name="Qiu D."/>
            <person name="Xia M."/>
        </authorList>
    </citation>
    <scope>NUCLEOTIDE SEQUENCE</scope>
    <source>
        <strain evidence="4">RN12</strain>
    </source>
</reference>
<keyword evidence="2" id="KW-0472">Membrane</keyword>
<keyword evidence="2" id="KW-0732">Signal</keyword>
<gene>
    <name evidence="4" type="ORF">MW290_02280</name>
</gene>
<dbReference type="PROSITE" id="PS51257">
    <property type="entry name" value="PROKAR_LIPOPROTEIN"/>
    <property type="match status" value="1"/>
</dbReference>